<dbReference type="VEuPathDB" id="MicrosporidiaDB:EHP00_347"/>
<sequence>MENELFNIALTHCETIKEDLDSQNEKLSKVQEKVEGLNSKISKSKKIIEECKKQCYKHRWIYLVIIILCGSVFILKK</sequence>
<dbReference type="SUPFAM" id="SSF58100">
    <property type="entry name" value="Bacterial hemolysins"/>
    <property type="match status" value="1"/>
</dbReference>
<dbReference type="EMBL" id="MNPJ01000035">
    <property type="protein sequence ID" value="OQS53425.1"/>
    <property type="molecule type" value="Genomic_DNA"/>
</dbReference>
<protein>
    <submittedName>
        <fullName evidence="3">Uncharacterized protein</fullName>
    </submittedName>
</protein>
<dbReference type="Proteomes" id="UP000192758">
    <property type="component" value="Unassembled WGS sequence"/>
</dbReference>
<keyword evidence="2" id="KW-1133">Transmembrane helix</keyword>
<evidence type="ECO:0000256" key="2">
    <source>
        <dbReference type="SAM" id="Phobius"/>
    </source>
</evidence>
<evidence type="ECO:0000313" key="4">
    <source>
        <dbReference type="Proteomes" id="UP000192758"/>
    </source>
</evidence>
<dbReference type="Pfam" id="PF12352">
    <property type="entry name" value="V-SNARE_C"/>
    <property type="match status" value="1"/>
</dbReference>
<dbReference type="AlphaFoldDB" id="A0A1W0E2F1"/>
<evidence type="ECO:0000313" key="3">
    <source>
        <dbReference type="EMBL" id="OQS53425.1"/>
    </source>
</evidence>
<keyword evidence="2" id="KW-0472">Membrane</keyword>
<keyword evidence="2" id="KW-0812">Transmembrane</keyword>
<dbReference type="Gene3D" id="1.20.5.110">
    <property type="match status" value="1"/>
</dbReference>
<proteinExistence type="predicted"/>
<dbReference type="OrthoDB" id="2198761at2759"/>
<reference evidence="3 4" key="1">
    <citation type="journal article" date="2017" name="Environ. Microbiol.">
        <title>Decay of the glycolytic pathway and adaptation to intranuclear parasitism within Enterocytozoonidae microsporidia.</title>
        <authorList>
            <person name="Wiredu Boakye D."/>
            <person name="Jaroenlak P."/>
            <person name="Prachumwat A."/>
            <person name="Williams T.A."/>
            <person name="Bateman K.S."/>
            <person name="Itsathitphaisarn O."/>
            <person name="Sritunyalucksana K."/>
            <person name="Paszkiewicz K.H."/>
            <person name="Moore K.A."/>
            <person name="Stentiford G.D."/>
            <person name="Williams B.A."/>
        </authorList>
    </citation>
    <scope>NUCLEOTIDE SEQUENCE [LARGE SCALE GENOMIC DNA]</scope>
    <source>
        <strain evidence="3 4">TH1</strain>
    </source>
</reference>
<evidence type="ECO:0000256" key="1">
    <source>
        <dbReference type="SAM" id="Coils"/>
    </source>
</evidence>
<keyword evidence="1" id="KW-0175">Coiled coil</keyword>
<name>A0A1W0E2F1_9MICR</name>
<gene>
    <name evidence="3" type="ORF">EHP00_347</name>
</gene>
<keyword evidence="4" id="KW-1185">Reference proteome</keyword>
<organism evidence="3 4">
    <name type="scientific">Ecytonucleospora hepatopenaei</name>
    <dbReference type="NCBI Taxonomy" id="646526"/>
    <lineage>
        <taxon>Eukaryota</taxon>
        <taxon>Fungi</taxon>
        <taxon>Fungi incertae sedis</taxon>
        <taxon>Microsporidia</taxon>
        <taxon>Enterocytozoonidae</taxon>
        <taxon>Ecytonucleospora</taxon>
    </lineage>
</organism>
<feature type="coiled-coil region" evidence="1">
    <location>
        <begin position="13"/>
        <end position="54"/>
    </location>
</feature>
<comment type="caution">
    <text evidence="3">The sequence shown here is derived from an EMBL/GenBank/DDBJ whole genome shotgun (WGS) entry which is preliminary data.</text>
</comment>
<accession>A0A1W0E2F1</accession>
<feature type="transmembrane region" description="Helical" evidence="2">
    <location>
        <begin position="60"/>
        <end position="76"/>
    </location>
</feature>